<evidence type="ECO:0000313" key="2">
    <source>
        <dbReference type="Proteomes" id="UP001549366"/>
    </source>
</evidence>
<sequence>MSLECLLSLKGSQPLSEVVGTMLDEGVGTLSVAAYKDQDGSEKQPVAAVVVIQGEDTAAYLDALDRCSRELDTDD</sequence>
<name>A0ABV2SQJ5_9GAMM</name>
<dbReference type="EMBL" id="JBEWTB010000003">
    <property type="protein sequence ID" value="MET4759619.1"/>
    <property type="molecule type" value="Genomic_DNA"/>
</dbReference>
<accession>A0ABV2SQJ5</accession>
<keyword evidence="2" id="KW-1185">Reference proteome</keyword>
<comment type="caution">
    <text evidence="1">The sequence shown here is derived from an EMBL/GenBank/DDBJ whole genome shotgun (WGS) entry which is preliminary data.</text>
</comment>
<evidence type="ECO:0000313" key="1">
    <source>
        <dbReference type="EMBL" id="MET4759619.1"/>
    </source>
</evidence>
<gene>
    <name evidence="1" type="ORF">V5J35_004938</name>
</gene>
<reference evidence="1 2" key="1">
    <citation type="submission" date="2024-06" db="EMBL/GenBank/DDBJ databases">
        <title>Genomic Encyclopedia of Type Strains, Phase V (KMG-V): Genome sequencing to study the core and pangenomes of soil and plant-associated prokaryotes.</title>
        <authorList>
            <person name="Whitman W."/>
        </authorList>
    </citation>
    <scope>NUCLEOTIDE SEQUENCE [LARGE SCALE GENOMIC DNA]</scope>
    <source>
        <strain evidence="1 2">NE40</strain>
    </source>
</reference>
<proteinExistence type="predicted"/>
<organism evidence="1 2">
    <name type="scientific">Endozoicomonas lisbonensis</name>
    <dbReference type="NCBI Taxonomy" id="3120522"/>
    <lineage>
        <taxon>Bacteria</taxon>
        <taxon>Pseudomonadati</taxon>
        <taxon>Pseudomonadota</taxon>
        <taxon>Gammaproteobacteria</taxon>
        <taxon>Oceanospirillales</taxon>
        <taxon>Endozoicomonadaceae</taxon>
        <taxon>Endozoicomonas</taxon>
    </lineage>
</organism>
<dbReference type="RefSeq" id="WP_354011407.1">
    <property type="nucleotide sequence ID" value="NZ_JBEWTA010000002.1"/>
</dbReference>
<dbReference type="Proteomes" id="UP001549366">
    <property type="component" value="Unassembled WGS sequence"/>
</dbReference>
<protein>
    <recommendedName>
        <fullName evidence="3">ACT domain-containing protein</fullName>
    </recommendedName>
</protein>
<evidence type="ECO:0008006" key="3">
    <source>
        <dbReference type="Google" id="ProtNLM"/>
    </source>
</evidence>